<sequence>ALCSIQAASNWQAIQASCAPNFTPRVELELKDGISVGILEKRKKLLSLQQLVDRICARTGPEPCGVGI</sequence>
<name>A0A2I0J063_PUNGR</name>
<evidence type="ECO:0000313" key="1">
    <source>
        <dbReference type="EMBL" id="PKI49638.1"/>
    </source>
</evidence>
<feature type="non-terminal residue" evidence="1">
    <location>
        <position position="1"/>
    </location>
</feature>
<dbReference type="EMBL" id="PGOL01002219">
    <property type="protein sequence ID" value="PKI49638.1"/>
    <property type="molecule type" value="Genomic_DNA"/>
</dbReference>
<organism evidence="1 2">
    <name type="scientific">Punica granatum</name>
    <name type="common">Pomegranate</name>
    <dbReference type="NCBI Taxonomy" id="22663"/>
    <lineage>
        <taxon>Eukaryota</taxon>
        <taxon>Viridiplantae</taxon>
        <taxon>Streptophyta</taxon>
        <taxon>Embryophyta</taxon>
        <taxon>Tracheophyta</taxon>
        <taxon>Spermatophyta</taxon>
        <taxon>Magnoliopsida</taxon>
        <taxon>eudicotyledons</taxon>
        <taxon>Gunneridae</taxon>
        <taxon>Pentapetalae</taxon>
        <taxon>rosids</taxon>
        <taxon>malvids</taxon>
        <taxon>Myrtales</taxon>
        <taxon>Lythraceae</taxon>
        <taxon>Punica</taxon>
    </lineage>
</organism>
<evidence type="ECO:0000313" key="2">
    <source>
        <dbReference type="Proteomes" id="UP000233551"/>
    </source>
</evidence>
<proteinExistence type="predicted"/>
<comment type="caution">
    <text evidence="1">The sequence shown here is derived from an EMBL/GenBank/DDBJ whole genome shotgun (WGS) entry which is preliminary data.</text>
</comment>
<accession>A0A2I0J063</accession>
<keyword evidence="2" id="KW-1185">Reference proteome</keyword>
<protein>
    <submittedName>
        <fullName evidence="1">Uncharacterized protein</fullName>
    </submittedName>
</protein>
<dbReference type="Proteomes" id="UP000233551">
    <property type="component" value="Unassembled WGS sequence"/>
</dbReference>
<reference evidence="1 2" key="1">
    <citation type="submission" date="2017-11" db="EMBL/GenBank/DDBJ databases">
        <title>De-novo sequencing of pomegranate (Punica granatum L.) genome.</title>
        <authorList>
            <person name="Akparov Z."/>
            <person name="Amiraslanov A."/>
            <person name="Hajiyeva S."/>
            <person name="Abbasov M."/>
            <person name="Kaur K."/>
            <person name="Hamwieh A."/>
            <person name="Solovyev V."/>
            <person name="Salamov A."/>
            <person name="Braich B."/>
            <person name="Kosarev P."/>
            <person name="Mahmoud A."/>
            <person name="Hajiyev E."/>
            <person name="Babayeva S."/>
            <person name="Izzatullayeva V."/>
            <person name="Mammadov A."/>
            <person name="Mammadov A."/>
            <person name="Sharifova S."/>
            <person name="Ojaghi J."/>
            <person name="Eynullazada K."/>
            <person name="Bayramov B."/>
            <person name="Abdulazimova A."/>
            <person name="Shahmuradov I."/>
        </authorList>
    </citation>
    <scope>NUCLEOTIDE SEQUENCE [LARGE SCALE GENOMIC DNA]</scope>
    <source>
        <strain evidence="2">cv. AG2017</strain>
        <tissue evidence="1">Leaf</tissue>
    </source>
</reference>
<gene>
    <name evidence="1" type="ORF">CRG98_029975</name>
</gene>
<dbReference type="AlphaFoldDB" id="A0A2I0J063"/>